<dbReference type="AlphaFoldDB" id="A0A177NQM1"/>
<comment type="caution">
    <text evidence="5">The sequence shown here is derived from an EMBL/GenBank/DDBJ whole genome shotgun (WGS) entry which is preliminary data.</text>
</comment>
<dbReference type="SFLD" id="SFLDG01135">
    <property type="entry name" value="C1.5.6:_HAD__Beta-PGM__Phospha"/>
    <property type="match status" value="1"/>
</dbReference>
<dbReference type="InterPro" id="IPR006439">
    <property type="entry name" value="HAD-SF_hydro_IA"/>
</dbReference>
<dbReference type="NCBIfam" id="TIGR01549">
    <property type="entry name" value="HAD-SF-IA-v1"/>
    <property type="match status" value="1"/>
</dbReference>
<gene>
    <name evidence="5" type="ORF">A1355_03125</name>
</gene>
<dbReference type="EMBL" id="LUUK01000145">
    <property type="protein sequence ID" value="OAI20162.1"/>
    <property type="molecule type" value="Genomic_DNA"/>
</dbReference>
<dbReference type="OrthoDB" id="9776368at2"/>
<dbReference type="SFLD" id="SFLDG01129">
    <property type="entry name" value="C1.5:_HAD__Beta-PGM__Phosphata"/>
    <property type="match status" value="1"/>
</dbReference>
<dbReference type="GO" id="GO:0008967">
    <property type="term" value="F:phosphoglycolate phosphatase activity"/>
    <property type="evidence" value="ECO:0007669"/>
    <property type="project" value="TreeGrafter"/>
</dbReference>
<dbReference type="GO" id="GO:0046872">
    <property type="term" value="F:metal ion binding"/>
    <property type="evidence" value="ECO:0007669"/>
    <property type="project" value="UniProtKB-KW"/>
</dbReference>
<dbReference type="GO" id="GO:0006281">
    <property type="term" value="P:DNA repair"/>
    <property type="evidence" value="ECO:0007669"/>
    <property type="project" value="TreeGrafter"/>
</dbReference>
<evidence type="ECO:0000256" key="4">
    <source>
        <dbReference type="ARBA" id="ARBA00023277"/>
    </source>
</evidence>
<dbReference type="PANTHER" id="PTHR43434">
    <property type="entry name" value="PHOSPHOGLYCOLATE PHOSPHATASE"/>
    <property type="match status" value="1"/>
</dbReference>
<accession>A0A177NQM1</accession>
<dbReference type="InterPro" id="IPR041492">
    <property type="entry name" value="HAD_2"/>
</dbReference>
<dbReference type="InterPro" id="IPR036412">
    <property type="entry name" value="HAD-like_sf"/>
</dbReference>
<dbReference type="Pfam" id="PF13419">
    <property type="entry name" value="HAD_2"/>
    <property type="match status" value="1"/>
</dbReference>
<keyword evidence="1" id="KW-0479">Metal-binding</keyword>
<protein>
    <submittedName>
        <fullName evidence="5">Phosphoglycolate phosphatase</fullName>
    </submittedName>
</protein>
<keyword evidence="2" id="KW-0378">Hydrolase</keyword>
<name>A0A177NQM1_9GAMM</name>
<reference evidence="6" key="1">
    <citation type="submission" date="2016-03" db="EMBL/GenBank/DDBJ databases">
        <authorList>
            <person name="Heylen K."/>
            <person name="De Vos P."/>
            <person name="Vekeman B."/>
        </authorList>
    </citation>
    <scope>NUCLEOTIDE SEQUENCE [LARGE SCALE GENOMIC DNA]</scope>
    <source>
        <strain evidence="6">R-45383</strain>
    </source>
</reference>
<dbReference type="PANTHER" id="PTHR43434:SF23">
    <property type="entry name" value="PHOSPHOGLYCOLATE PHOSPHATASE"/>
    <property type="match status" value="1"/>
</dbReference>
<keyword evidence="3" id="KW-0460">Magnesium</keyword>
<dbReference type="GO" id="GO:0005829">
    <property type="term" value="C:cytosol"/>
    <property type="evidence" value="ECO:0007669"/>
    <property type="project" value="TreeGrafter"/>
</dbReference>
<dbReference type="Gene3D" id="3.40.50.1000">
    <property type="entry name" value="HAD superfamily/HAD-like"/>
    <property type="match status" value="1"/>
</dbReference>
<dbReference type="Gene3D" id="1.10.150.240">
    <property type="entry name" value="Putative phosphatase, domain 2"/>
    <property type="match status" value="1"/>
</dbReference>
<keyword evidence="6" id="KW-1185">Reference proteome</keyword>
<dbReference type="FunFam" id="3.40.50.1000:FF:000022">
    <property type="entry name" value="Phosphoglycolate phosphatase"/>
    <property type="match status" value="1"/>
</dbReference>
<evidence type="ECO:0000313" key="5">
    <source>
        <dbReference type="EMBL" id="OAI20162.1"/>
    </source>
</evidence>
<dbReference type="STRING" id="702114.A1355_03125"/>
<keyword evidence="4" id="KW-0119">Carbohydrate metabolism</keyword>
<dbReference type="Proteomes" id="UP000077628">
    <property type="component" value="Unassembled WGS sequence"/>
</dbReference>
<dbReference type="SFLD" id="SFLDS00003">
    <property type="entry name" value="Haloacid_Dehalogenase"/>
    <property type="match status" value="1"/>
</dbReference>
<evidence type="ECO:0000256" key="2">
    <source>
        <dbReference type="ARBA" id="ARBA00022801"/>
    </source>
</evidence>
<dbReference type="InterPro" id="IPR023214">
    <property type="entry name" value="HAD_sf"/>
</dbReference>
<evidence type="ECO:0000256" key="1">
    <source>
        <dbReference type="ARBA" id="ARBA00022723"/>
    </source>
</evidence>
<evidence type="ECO:0000256" key="3">
    <source>
        <dbReference type="ARBA" id="ARBA00022842"/>
    </source>
</evidence>
<organism evidence="5 6">
    <name type="scientific">Methylomonas koyamae</name>
    <dbReference type="NCBI Taxonomy" id="702114"/>
    <lineage>
        <taxon>Bacteria</taxon>
        <taxon>Pseudomonadati</taxon>
        <taxon>Pseudomonadota</taxon>
        <taxon>Gammaproteobacteria</taxon>
        <taxon>Methylococcales</taxon>
        <taxon>Methylococcaceae</taxon>
        <taxon>Methylomonas</taxon>
    </lineage>
</organism>
<dbReference type="RefSeq" id="WP_064027481.1">
    <property type="nucleotide sequence ID" value="NZ_LUUK01000145.1"/>
</dbReference>
<dbReference type="SUPFAM" id="SSF56784">
    <property type="entry name" value="HAD-like"/>
    <property type="match status" value="1"/>
</dbReference>
<sequence>MTDFKLECVLFDLDGTLVDTAPDLIACLNRTLAAHGFAEIDPATVKPAISRGAMAMIRQAVTVDEATAQTMLSDMLDAYQANIAEHSRFFDGIVDCLDAIETAGLKWGVVTNKKQRFTSPLLRALALDTRVACAVSGDTTAFSKPHPGPMFEACRLAGVTPERCVYIGDAPHDIAAGKNARMKTLAALYGYLNSDDQPDTWGADAMIEHPRQLTQWIQTSLCH</sequence>
<proteinExistence type="predicted"/>
<dbReference type="InterPro" id="IPR050155">
    <property type="entry name" value="HAD-like_hydrolase_sf"/>
</dbReference>
<evidence type="ECO:0000313" key="6">
    <source>
        <dbReference type="Proteomes" id="UP000077628"/>
    </source>
</evidence>
<dbReference type="InterPro" id="IPR023198">
    <property type="entry name" value="PGP-like_dom2"/>
</dbReference>